<evidence type="ECO:0000256" key="7">
    <source>
        <dbReference type="ARBA" id="ARBA00022842"/>
    </source>
</evidence>
<keyword evidence="6 11" id="KW-0067">ATP-binding</keyword>
<dbReference type="GO" id="GO:0044210">
    <property type="term" value="P:'de novo' CTP biosynthetic process"/>
    <property type="evidence" value="ECO:0007669"/>
    <property type="project" value="UniProtKB-UniRule"/>
</dbReference>
<name>A0A929L2C9_9SPHI</name>
<feature type="active site" evidence="11">
    <location>
        <position position="510"/>
    </location>
</feature>
<feature type="binding site" evidence="11">
    <location>
        <position position="71"/>
    </location>
    <ligand>
        <name>Mg(2+)</name>
        <dbReference type="ChEBI" id="CHEBI:18420"/>
    </ligand>
</feature>
<dbReference type="PROSITE" id="PS51273">
    <property type="entry name" value="GATASE_TYPE_1"/>
    <property type="match status" value="1"/>
</dbReference>
<feature type="active site" evidence="11">
    <location>
        <position position="508"/>
    </location>
</feature>
<organism evidence="14 15">
    <name type="scientific">Mucilaginibacter myungsuensis</name>
    <dbReference type="NCBI Taxonomy" id="649104"/>
    <lineage>
        <taxon>Bacteria</taxon>
        <taxon>Pseudomonadati</taxon>
        <taxon>Bacteroidota</taxon>
        <taxon>Sphingobacteriia</taxon>
        <taxon>Sphingobacteriales</taxon>
        <taxon>Sphingobacteriaceae</taxon>
        <taxon>Mucilaginibacter</taxon>
    </lineage>
</organism>
<dbReference type="Pfam" id="PF00117">
    <property type="entry name" value="GATase"/>
    <property type="match status" value="1"/>
</dbReference>
<dbReference type="PANTHER" id="PTHR11550">
    <property type="entry name" value="CTP SYNTHASE"/>
    <property type="match status" value="1"/>
</dbReference>
<feature type="binding site" evidence="11">
    <location>
        <position position="463"/>
    </location>
    <ligand>
        <name>L-glutamine</name>
        <dbReference type="ChEBI" id="CHEBI:58359"/>
    </ligand>
</feature>
<dbReference type="CDD" id="cd01746">
    <property type="entry name" value="GATase1_CTP_Synthase"/>
    <property type="match status" value="1"/>
</dbReference>
<feature type="binding site" evidence="11">
    <location>
        <position position="13"/>
    </location>
    <ligand>
        <name>UTP</name>
        <dbReference type="ChEBI" id="CHEBI:46398"/>
    </ligand>
</feature>
<evidence type="ECO:0000256" key="3">
    <source>
        <dbReference type="ARBA" id="ARBA00022598"/>
    </source>
</evidence>
<feature type="binding site" evidence="11">
    <location>
        <begin position="188"/>
        <end position="193"/>
    </location>
    <ligand>
        <name>UTP</name>
        <dbReference type="ChEBI" id="CHEBI:46398"/>
    </ligand>
</feature>
<dbReference type="InterPro" id="IPR033828">
    <property type="entry name" value="GATase1_CTP_Synthase"/>
</dbReference>
<dbReference type="NCBIfam" id="TIGR00337">
    <property type="entry name" value="PyrG"/>
    <property type="match status" value="1"/>
</dbReference>
<accession>A0A929L2C9</accession>
<keyword evidence="9 11" id="KW-0665">Pyrimidine biosynthesis</keyword>
<comment type="caution">
    <text evidence="14">The sequence shown here is derived from an EMBL/GenBank/DDBJ whole genome shotgun (WGS) entry which is preliminary data.</text>
</comment>
<feature type="binding site" evidence="11">
    <location>
        <position position="13"/>
    </location>
    <ligand>
        <name>CTP</name>
        <dbReference type="ChEBI" id="CHEBI:37563"/>
        <note>allosteric inhibitor</note>
    </ligand>
</feature>
<dbReference type="GO" id="GO:0003883">
    <property type="term" value="F:CTP synthase activity"/>
    <property type="evidence" value="ECO:0007669"/>
    <property type="project" value="UniProtKB-UniRule"/>
</dbReference>
<gene>
    <name evidence="11" type="primary">pyrG</name>
    <name evidence="14" type="ORF">IRJ16_20925</name>
</gene>
<comment type="subunit">
    <text evidence="11">Homotetramer.</text>
</comment>
<dbReference type="RefSeq" id="WP_194113606.1">
    <property type="nucleotide sequence ID" value="NZ_JADFFL010000011.1"/>
</dbReference>
<dbReference type="EMBL" id="JADFFL010000011">
    <property type="protein sequence ID" value="MBE9664358.1"/>
    <property type="molecule type" value="Genomic_DNA"/>
</dbReference>
<feature type="binding site" evidence="11">
    <location>
        <position position="71"/>
    </location>
    <ligand>
        <name>ATP</name>
        <dbReference type="ChEBI" id="CHEBI:30616"/>
    </ligand>
</feature>
<evidence type="ECO:0000256" key="9">
    <source>
        <dbReference type="ARBA" id="ARBA00022975"/>
    </source>
</evidence>
<dbReference type="NCBIfam" id="NF003792">
    <property type="entry name" value="PRK05380.1"/>
    <property type="match status" value="1"/>
</dbReference>
<protein>
    <recommendedName>
        <fullName evidence="11">CTP synthase</fullName>
        <ecNumber evidence="11">6.3.4.2</ecNumber>
    </recommendedName>
    <alternativeName>
        <fullName evidence="11">Cytidine 5'-triphosphate synthase</fullName>
    </alternativeName>
    <alternativeName>
        <fullName evidence="11">Cytidine triphosphate synthetase</fullName>
        <shortName evidence="11">CTP synthetase</shortName>
        <shortName evidence="11">CTPS</shortName>
    </alternativeName>
    <alternativeName>
        <fullName evidence="11">UTP--ammonia ligase</fullName>
    </alternativeName>
</protein>
<comment type="miscellaneous">
    <text evidence="11">CTPSs have evolved a hybrid strategy for distinguishing between UTP and CTP. The overlapping regions of the product feedback inhibitory and substrate sites recognize a common feature in both compounds, the triphosphate moiety. To differentiate isosteric substrate and product pyrimidine rings, an additional pocket far from the expected kinase/ligase catalytic site, specifically recognizes the cytosine and ribose portions of the product inhibitor.</text>
</comment>
<dbReference type="InterPro" id="IPR029062">
    <property type="entry name" value="Class_I_gatase-like"/>
</dbReference>
<feature type="binding site" evidence="11">
    <location>
        <position position="406"/>
    </location>
    <ligand>
        <name>L-glutamine</name>
        <dbReference type="ChEBI" id="CHEBI:58359"/>
    </ligand>
</feature>
<dbReference type="GO" id="GO:0005829">
    <property type="term" value="C:cytosol"/>
    <property type="evidence" value="ECO:0007669"/>
    <property type="project" value="TreeGrafter"/>
</dbReference>
<dbReference type="SUPFAM" id="SSF52317">
    <property type="entry name" value="Class I glutamine amidotransferase-like"/>
    <property type="match status" value="1"/>
</dbReference>
<dbReference type="GO" id="GO:0019856">
    <property type="term" value="P:pyrimidine nucleobase biosynthetic process"/>
    <property type="evidence" value="ECO:0007669"/>
    <property type="project" value="TreeGrafter"/>
</dbReference>
<dbReference type="AlphaFoldDB" id="A0A929L2C9"/>
<dbReference type="HAMAP" id="MF_01227">
    <property type="entry name" value="PyrG"/>
    <property type="match status" value="1"/>
</dbReference>
<evidence type="ECO:0000256" key="4">
    <source>
        <dbReference type="ARBA" id="ARBA00022723"/>
    </source>
</evidence>
<dbReference type="FunFam" id="3.40.50.880:FF:000002">
    <property type="entry name" value="CTP synthase"/>
    <property type="match status" value="1"/>
</dbReference>
<feature type="binding site" evidence="11">
    <location>
        <position position="224"/>
    </location>
    <ligand>
        <name>CTP</name>
        <dbReference type="ChEBI" id="CHEBI:37563"/>
        <note>allosteric inhibitor</note>
    </ligand>
</feature>
<comment type="caution">
    <text evidence="11">Lacks conserved residue(s) required for the propagation of feature annotation.</text>
</comment>
<evidence type="ECO:0000256" key="6">
    <source>
        <dbReference type="ARBA" id="ARBA00022840"/>
    </source>
</evidence>
<comment type="catalytic activity">
    <reaction evidence="11">
        <text>L-glutamine + H2O = L-glutamate + NH4(+)</text>
        <dbReference type="Rhea" id="RHEA:15889"/>
        <dbReference type="ChEBI" id="CHEBI:15377"/>
        <dbReference type="ChEBI" id="CHEBI:28938"/>
        <dbReference type="ChEBI" id="CHEBI:29985"/>
        <dbReference type="ChEBI" id="CHEBI:58359"/>
    </reaction>
</comment>
<feature type="binding site" evidence="11">
    <location>
        <begin position="383"/>
        <end position="386"/>
    </location>
    <ligand>
        <name>L-glutamine</name>
        <dbReference type="ChEBI" id="CHEBI:58359"/>
    </ligand>
</feature>
<dbReference type="GO" id="GO:0005524">
    <property type="term" value="F:ATP binding"/>
    <property type="evidence" value="ECO:0007669"/>
    <property type="project" value="UniProtKB-KW"/>
</dbReference>
<keyword evidence="5 11" id="KW-0547">Nucleotide-binding</keyword>
<feature type="region of interest" description="Amidoligase domain" evidence="11">
    <location>
        <begin position="1"/>
        <end position="267"/>
    </location>
</feature>
<dbReference type="Gene3D" id="3.40.50.300">
    <property type="entry name" value="P-loop containing nucleotide triphosphate hydrolases"/>
    <property type="match status" value="1"/>
</dbReference>
<sequence length="536" mass="59405">MTKYIFVTGGVTSSLGKGIISASLAKLLQARGYRVTIQKFDPYINIDPGTLNPYEHGECYVTEDGAETDLDLGHYERFLNTPTSQSNNITTGRIYQNVINREREGAFLGKTVQVVPHITDEIKRNFRILGENGQYDIVITEIGGTVGDIESLPFVEAVRQFKWEEGSNNAIVIHLTLIPYLAAAGELKTKPTQHSVKMLLEYGIQPDILVCRTEHHINQDIRKKIALFCNVNINAVVESIDASTIYDVPLLMLKEQLDKTVLAKLKLPTKNEPNLDSWKNFLGRLKNPTAEIQIGLVGKYVELPDAYKSIIEAFVHAGAKNECKVKVVTIQSGNLTPENAIDKLKGLCGVLVAPGFGERGFEGKIEAIRYVRENNIPFFGICLGMQCAVVEYGRNVLGLAEANSTEMNPQTAHPVISMMEDQKDVKNMGGTMRLGAYACDLKAGSKAAAIYGKTHISERHRHRYEFNNAYLKQYKEGGMSTSGMNPDNGLVEIVELKNHPFFVGAQFHPELKSTVADPHPLFVNFVAASLAYARKK</sequence>
<feature type="domain" description="Glutamine amidotransferase" evidence="12">
    <location>
        <begin position="303"/>
        <end position="527"/>
    </location>
</feature>
<evidence type="ECO:0000256" key="8">
    <source>
        <dbReference type="ARBA" id="ARBA00022962"/>
    </source>
</evidence>
<dbReference type="InterPro" id="IPR017456">
    <property type="entry name" value="CTP_synthase_N"/>
</dbReference>
<feature type="binding site" evidence="11">
    <location>
        <begin position="188"/>
        <end position="193"/>
    </location>
    <ligand>
        <name>CTP</name>
        <dbReference type="ChEBI" id="CHEBI:37563"/>
        <note>allosteric inhibitor</note>
    </ligand>
</feature>
<keyword evidence="8 11" id="KW-0315">Glutamine amidotransferase</keyword>
<evidence type="ECO:0000256" key="2">
    <source>
        <dbReference type="ARBA" id="ARBA00007533"/>
    </source>
</evidence>
<dbReference type="CDD" id="cd03113">
    <property type="entry name" value="CTPS_N"/>
    <property type="match status" value="1"/>
</dbReference>
<dbReference type="FunFam" id="3.40.50.300:FF:000009">
    <property type="entry name" value="CTP synthase"/>
    <property type="match status" value="1"/>
</dbReference>
<evidence type="ECO:0000256" key="1">
    <source>
        <dbReference type="ARBA" id="ARBA00005171"/>
    </source>
</evidence>
<keyword evidence="7 11" id="KW-0460">Magnesium</keyword>
<feature type="binding site" evidence="11">
    <location>
        <position position="224"/>
    </location>
    <ligand>
        <name>UTP</name>
        <dbReference type="ChEBI" id="CHEBI:46398"/>
    </ligand>
</feature>
<evidence type="ECO:0000259" key="12">
    <source>
        <dbReference type="Pfam" id="PF00117"/>
    </source>
</evidence>
<feature type="active site" description="Nucleophile; for glutamine hydrolysis" evidence="11">
    <location>
        <position position="382"/>
    </location>
</feature>
<feature type="binding site" evidence="11">
    <location>
        <position position="141"/>
    </location>
    <ligand>
        <name>Mg(2+)</name>
        <dbReference type="ChEBI" id="CHEBI:18420"/>
    </ligand>
</feature>
<dbReference type="Pfam" id="PF06418">
    <property type="entry name" value="CTP_synth_N"/>
    <property type="match status" value="1"/>
</dbReference>
<feature type="binding site" evidence="11">
    <location>
        <position position="54"/>
    </location>
    <ligand>
        <name>L-glutamine</name>
        <dbReference type="ChEBI" id="CHEBI:58359"/>
    </ligand>
</feature>
<dbReference type="EC" id="6.3.4.2" evidence="11"/>
<evidence type="ECO:0000256" key="11">
    <source>
        <dbReference type="HAMAP-Rule" id="MF_01227"/>
    </source>
</evidence>
<proteinExistence type="inferred from homology"/>
<feature type="binding site" evidence="11">
    <location>
        <position position="242"/>
    </location>
    <ligand>
        <name>ATP</name>
        <dbReference type="ChEBI" id="CHEBI:30616"/>
    </ligand>
</feature>
<comment type="similarity">
    <text evidence="2 11">Belongs to the CTP synthase family.</text>
</comment>
<evidence type="ECO:0000313" key="14">
    <source>
        <dbReference type="EMBL" id="MBE9664358.1"/>
    </source>
</evidence>
<feature type="binding site" evidence="11">
    <location>
        <begin position="14"/>
        <end position="19"/>
    </location>
    <ligand>
        <name>ATP</name>
        <dbReference type="ChEBI" id="CHEBI:30616"/>
    </ligand>
</feature>
<dbReference type="GO" id="GO:0097268">
    <property type="term" value="C:cytoophidium"/>
    <property type="evidence" value="ECO:0007669"/>
    <property type="project" value="UniProtKB-ARBA"/>
</dbReference>
<comment type="catalytic activity">
    <reaction evidence="10 11">
        <text>UTP + L-glutamine + ATP + H2O = CTP + L-glutamate + ADP + phosphate + 2 H(+)</text>
        <dbReference type="Rhea" id="RHEA:26426"/>
        <dbReference type="ChEBI" id="CHEBI:15377"/>
        <dbReference type="ChEBI" id="CHEBI:15378"/>
        <dbReference type="ChEBI" id="CHEBI:29985"/>
        <dbReference type="ChEBI" id="CHEBI:30616"/>
        <dbReference type="ChEBI" id="CHEBI:37563"/>
        <dbReference type="ChEBI" id="CHEBI:43474"/>
        <dbReference type="ChEBI" id="CHEBI:46398"/>
        <dbReference type="ChEBI" id="CHEBI:58359"/>
        <dbReference type="ChEBI" id="CHEBI:456216"/>
        <dbReference type="EC" id="6.3.4.2"/>
    </reaction>
</comment>
<keyword evidence="15" id="KW-1185">Reference proteome</keyword>
<dbReference type="InterPro" id="IPR004468">
    <property type="entry name" value="CTP_synthase"/>
</dbReference>
<dbReference type="GO" id="GO:0046872">
    <property type="term" value="F:metal ion binding"/>
    <property type="evidence" value="ECO:0007669"/>
    <property type="project" value="UniProtKB-KW"/>
</dbReference>
<evidence type="ECO:0000313" key="15">
    <source>
        <dbReference type="Proteomes" id="UP000622475"/>
    </source>
</evidence>
<dbReference type="Gene3D" id="3.40.50.880">
    <property type="match status" value="1"/>
</dbReference>
<dbReference type="Proteomes" id="UP000622475">
    <property type="component" value="Unassembled WGS sequence"/>
</dbReference>
<comment type="function">
    <text evidence="11">Catalyzes the ATP-dependent amination of UTP to CTP with either L-glutamine or ammonia as the source of nitrogen. Regulates intracellular CTP levels through interactions with the four ribonucleotide triphosphates.</text>
</comment>
<feature type="binding site" evidence="11">
    <location>
        <position position="355"/>
    </location>
    <ligand>
        <name>L-glutamine</name>
        <dbReference type="ChEBI" id="CHEBI:58359"/>
    </ligand>
</feature>
<dbReference type="InterPro" id="IPR017926">
    <property type="entry name" value="GATASE"/>
</dbReference>
<dbReference type="PANTHER" id="PTHR11550:SF0">
    <property type="entry name" value="CTP SYNTHASE-RELATED"/>
    <property type="match status" value="1"/>
</dbReference>
<comment type="catalytic activity">
    <reaction evidence="11">
        <text>UTP + NH4(+) + ATP = CTP + ADP + phosphate + 2 H(+)</text>
        <dbReference type="Rhea" id="RHEA:16597"/>
        <dbReference type="ChEBI" id="CHEBI:15378"/>
        <dbReference type="ChEBI" id="CHEBI:28938"/>
        <dbReference type="ChEBI" id="CHEBI:30616"/>
        <dbReference type="ChEBI" id="CHEBI:37563"/>
        <dbReference type="ChEBI" id="CHEBI:43474"/>
        <dbReference type="ChEBI" id="CHEBI:46398"/>
        <dbReference type="ChEBI" id="CHEBI:456216"/>
    </reaction>
</comment>
<evidence type="ECO:0000256" key="5">
    <source>
        <dbReference type="ARBA" id="ARBA00022741"/>
    </source>
</evidence>
<evidence type="ECO:0000259" key="13">
    <source>
        <dbReference type="Pfam" id="PF06418"/>
    </source>
</evidence>
<dbReference type="SUPFAM" id="SSF52540">
    <property type="entry name" value="P-loop containing nucleoside triphosphate hydrolases"/>
    <property type="match status" value="1"/>
</dbReference>
<reference evidence="14" key="1">
    <citation type="submission" date="2020-10" db="EMBL/GenBank/DDBJ databases">
        <title>Mucilaginibacter mali sp. nov., isolated from rhizosphere soil of apple orchard.</title>
        <authorList>
            <person name="Lee J.-S."/>
            <person name="Kim H.S."/>
            <person name="Kim J.-S."/>
        </authorList>
    </citation>
    <scope>NUCLEOTIDE SEQUENCE</scope>
    <source>
        <strain evidence="14">KCTC 22746</strain>
    </source>
</reference>
<keyword evidence="4 11" id="KW-0479">Metal-binding</keyword>
<feature type="binding site" evidence="11">
    <location>
        <begin position="148"/>
        <end position="150"/>
    </location>
    <ligand>
        <name>CTP</name>
        <dbReference type="ChEBI" id="CHEBI:37563"/>
        <note>allosteric inhibitor</note>
    </ligand>
</feature>
<comment type="activity regulation">
    <text evidence="11">Allosterically activated by GTP, when glutamine is the substrate; GTP has no effect on the reaction when ammonia is the substrate. The allosteric effector GTP functions by stabilizing the protein conformation that binds the tetrahedral intermediate(s) formed during glutamine hydrolysis. Inhibited by the product CTP, via allosteric rather than competitive inhibition.</text>
</comment>
<dbReference type="InterPro" id="IPR027417">
    <property type="entry name" value="P-loop_NTPase"/>
</dbReference>
<keyword evidence="3 11" id="KW-0436">Ligase</keyword>
<comment type="pathway">
    <text evidence="1 11">Pyrimidine metabolism; CTP biosynthesis via de novo pathway; CTP from UDP: step 2/2.</text>
</comment>
<evidence type="ECO:0000256" key="10">
    <source>
        <dbReference type="ARBA" id="ARBA00047781"/>
    </source>
</evidence>
<dbReference type="GO" id="GO:0042802">
    <property type="term" value="F:identical protein binding"/>
    <property type="evidence" value="ECO:0007669"/>
    <property type="project" value="TreeGrafter"/>
</dbReference>
<feature type="domain" description="CTP synthase N-terminal" evidence="13">
    <location>
        <begin position="3"/>
        <end position="267"/>
    </location>
</feature>